<evidence type="ECO:0000313" key="1">
    <source>
        <dbReference type="EMBL" id="GAA1915722.1"/>
    </source>
</evidence>
<gene>
    <name evidence="1" type="ORF">GCM10009737_16440</name>
</gene>
<reference evidence="2" key="1">
    <citation type="journal article" date="2019" name="Int. J. Syst. Evol. Microbiol.">
        <title>The Global Catalogue of Microorganisms (GCM) 10K type strain sequencing project: providing services to taxonomists for standard genome sequencing and annotation.</title>
        <authorList>
            <consortium name="The Broad Institute Genomics Platform"/>
            <consortium name="The Broad Institute Genome Sequencing Center for Infectious Disease"/>
            <person name="Wu L."/>
            <person name="Ma J."/>
        </authorList>
    </citation>
    <scope>NUCLEOTIDE SEQUENCE [LARGE SCALE GENOMIC DNA]</scope>
    <source>
        <strain evidence="2">JCM 14046</strain>
    </source>
</reference>
<sequence length="106" mass="10998">MTGPGTTDQRESGHAATAGTVRVQYWAAARSAAGVGHDDVPVHGDVSLAELREAALARRGDDDRLRRVLDVCSVLVGDRPAGAGDPAEVLVRPGEQVQFLPPFAGG</sequence>
<dbReference type="Proteomes" id="UP001501612">
    <property type="component" value="Unassembled WGS sequence"/>
</dbReference>
<name>A0ABP5AJF1_9ACTN</name>
<proteinExistence type="predicted"/>
<dbReference type="Gene3D" id="3.10.20.30">
    <property type="match status" value="1"/>
</dbReference>
<evidence type="ECO:0000313" key="2">
    <source>
        <dbReference type="Proteomes" id="UP001501612"/>
    </source>
</evidence>
<dbReference type="EMBL" id="BAAAMY010000004">
    <property type="protein sequence ID" value="GAA1915722.1"/>
    <property type="molecule type" value="Genomic_DNA"/>
</dbReference>
<dbReference type="RefSeq" id="WP_344006001.1">
    <property type="nucleotide sequence ID" value="NZ_BAAAMY010000004.1"/>
</dbReference>
<organism evidence="1 2">
    <name type="scientific">Nocardioides lentus</name>
    <dbReference type="NCBI Taxonomy" id="338077"/>
    <lineage>
        <taxon>Bacteria</taxon>
        <taxon>Bacillati</taxon>
        <taxon>Actinomycetota</taxon>
        <taxon>Actinomycetes</taxon>
        <taxon>Propionibacteriales</taxon>
        <taxon>Nocardioidaceae</taxon>
        <taxon>Nocardioides</taxon>
    </lineage>
</organism>
<dbReference type="InterPro" id="IPR016155">
    <property type="entry name" value="Mopterin_synth/thiamin_S_b"/>
</dbReference>
<dbReference type="SUPFAM" id="SSF54285">
    <property type="entry name" value="MoaD/ThiS"/>
    <property type="match status" value="1"/>
</dbReference>
<keyword evidence="2" id="KW-1185">Reference proteome</keyword>
<dbReference type="CDD" id="cd17040">
    <property type="entry name" value="Ubl_MoaD_like"/>
    <property type="match status" value="1"/>
</dbReference>
<evidence type="ECO:0008006" key="3">
    <source>
        <dbReference type="Google" id="ProtNLM"/>
    </source>
</evidence>
<dbReference type="InterPro" id="IPR012675">
    <property type="entry name" value="Beta-grasp_dom_sf"/>
</dbReference>
<accession>A0ABP5AJF1</accession>
<comment type="caution">
    <text evidence="1">The sequence shown here is derived from an EMBL/GenBank/DDBJ whole genome shotgun (WGS) entry which is preliminary data.</text>
</comment>
<protein>
    <recommendedName>
        <fullName evidence="3">MoaD/ThiS family protein</fullName>
    </recommendedName>
</protein>